<feature type="region of interest" description="Disordered" evidence="1">
    <location>
        <begin position="341"/>
        <end position="362"/>
    </location>
</feature>
<keyword evidence="4" id="KW-1185">Reference proteome</keyword>
<feature type="signal peptide" evidence="2">
    <location>
        <begin position="1"/>
        <end position="22"/>
    </location>
</feature>
<protein>
    <recommendedName>
        <fullName evidence="5">DUF1176 domain-containing protein</fullName>
    </recommendedName>
</protein>
<dbReference type="RefSeq" id="WP_085069551.1">
    <property type="nucleotide sequence ID" value="NZ_CP019706.1"/>
</dbReference>
<evidence type="ECO:0000313" key="4">
    <source>
        <dbReference type="Proteomes" id="UP000192900"/>
    </source>
</evidence>
<dbReference type="Proteomes" id="UP000192900">
    <property type="component" value="Chromosome"/>
</dbReference>
<organism evidence="3 4">
    <name type="scientific">Pantoea alhagi</name>
    <dbReference type="NCBI Taxonomy" id="1891675"/>
    <lineage>
        <taxon>Bacteria</taxon>
        <taxon>Pseudomonadati</taxon>
        <taxon>Pseudomonadota</taxon>
        <taxon>Gammaproteobacteria</taxon>
        <taxon>Enterobacterales</taxon>
        <taxon>Erwiniaceae</taxon>
        <taxon>Pantoea</taxon>
    </lineage>
</organism>
<dbReference type="OrthoDB" id="6183301at2"/>
<feature type="chain" id="PRO_5012280743" description="DUF1176 domain-containing protein" evidence="2">
    <location>
        <begin position="23"/>
        <end position="362"/>
    </location>
</feature>
<name>A0A1W6B4Y2_9GAMM</name>
<gene>
    <name evidence="3" type="ORF">B1H58_08955</name>
</gene>
<proteinExistence type="predicted"/>
<sequence>MNLSGKALLLLMLSGGLPTAMAIAEPPGEPVQRFFKGWQVTCNNLNDCDIRNVDENMRIVIRHQAGPEGTASLDIMSFDAGKAEGVWLDGKRWNHAINLSDADANNDYANAHSDSLSDIQALVTAAKNAMTISLTSDNEITGSLSGLNAALLFVDERQGRLGNQTALFKTGTEPAGSVPSRASVVPSLPPVPPVVPLDNAQALLQKVIASQQPVLKREECEPAEEDIARSEAQPLDAQHALVMINCGMGAYQSSSVLFITPRAAPEKAQQLVLPLPLHNAEGKPNSVSWFTEVSYDPHSGQLFHASRGRGIADCGESAAWRYDGNIFHLMSYNSQPGCDGGEPGDWPSVWATPGYTDSENSR</sequence>
<evidence type="ECO:0000313" key="3">
    <source>
        <dbReference type="EMBL" id="ARJ42134.1"/>
    </source>
</evidence>
<dbReference type="Pfam" id="PF06674">
    <property type="entry name" value="DUF1176"/>
    <property type="match status" value="1"/>
</dbReference>
<reference evidence="3 4" key="1">
    <citation type="submission" date="2017-02" db="EMBL/GenBank/DDBJ databases">
        <title>Complete genome sequence of the drought resistance-promoting endophyte Pantoea alhagi LTYR-11Z.</title>
        <authorList>
            <person name="Zhang L."/>
        </authorList>
    </citation>
    <scope>NUCLEOTIDE SEQUENCE [LARGE SCALE GENOMIC DNA]</scope>
    <source>
        <strain evidence="3 4">LTYR-11Z</strain>
    </source>
</reference>
<evidence type="ECO:0008006" key="5">
    <source>
        <dbReference type="Google" id="ProtNLM"/>
    </source>
</evidence>
<dbReference type="AlphaFoldDB" id="A0A1W6B4Y2"/>
<evidence type="ECO:0000256" key="1">
    <source>
        <dbReference type="SAM" id="MobiDB-lite"/>
    </source>
</evidence>
<keyword evidence="2" id="KW-0732">Signal</keyword>
<accession>A0A1W6B4Y2</accession>
<dbReference type="InterPro" id="IPR009560">
    <property type="entry name" value="DUF1176"/>
</dbReference>
<evidence type="ECO:0000256" key="2">
    <source>
        <dbReference type="SAM" id="SignalP"/>
    </source>
</evidence>
<dbReference type="STRING" id="1891675.B1H58_08955"/>
<dbReference type="EMBL" id="CP019706">
    <property type="protein sequence ID" value="ARJ42134.1"/>
    <property type="molecule type" value="Genomic_DNA"/>
</dbReference>
<dbReference type="KEGG" id="palh:B1H58_08955"/>